<name>A0A8S1RWG2_9CILI</name>
<evidence type="ECO:0000313" key="3">
    <source>
        <dbReference type="EMBL" id="CAD8131255.1"/>
    </source>
</evidence>
<accession>A0A8S1RWG2</accession>
<keyword evidence="4" id="KW-1185">Reference proteome</keyword>
<dbReference type="PANTHER" id="PTHR44943:SF4">
    <property type="entry name" value="TPR REPEAT-CONTAINING PROTEIN MJ0798"/>
    <property type="match status" value="1"/>
</dbReference>
<dbReference type="EMBL" id="CAJJDN010000426">
    <property type="protein sequence ID" value="CAD8131255.1"/>
    <property type="molecule type" value="Genomic_DNA"/>
</dbReference>
<evidence type="ECO:0000256" key="2">
    <source>
        <dbReference type="ARBA" id="ARBA00022803"/>
    </source>
</evidence>
<dbReference type="PANTHER" id="PTHR44943">
    <property type="entry name" value="CELLULOSE SYNTHASE OPERON PROTEIN C"/>
    <property type="match status" value="1"/>
</dbReference>
<reference evidence="3" key="1">
    <citation type="submission" date="2021-01" db="EMBL/GenBank/DDBJ databases">
        <authorList>
            <consortium name="Genoscope - CEA"/>
            <person name="William W."/>
        </authorList>
    </citation>
    <scope>NUCLEOTIDE SEQUENCE</scope>
</reference>
<keyword evidence="1" id="KW-0677">Repeat</keyword>
<dbReference type="InterPro" id="IPR019734">
    <property type="entry name" value="TPR_rpt"/>
</dbReference>
<evidence type="ECO:0000313" key="4">
    <source>
        <dbReference type="Proteomes" id="UP000692954"/>
    </source>
</evidence>
<gene>
    <name evidence="3" type="ORF">PSON_ATCC_30995.1.T4260003</name>
</gene>
<keyword evidence="2" id="KW-0802">TPR repeat</keyword>
<dbReference type="Proteomes" id="UP000692954">
    <property type="component" value="Unassembled WGS sequence"/>
</dbReference>
<dbReference type="AlphaFoldDB" id="A0A8S1RWG2"/>
<evidence type="ECO:0000256" key="1">
    <source>
        <dbReference type="ARBA" id="ARBA00022737"/>
    </source>
</evidence>
<sequence length="106" mass="12644">MNKGDTLKKLNRFEEALQYYDIAIEKNPEQADIYNNKALTFEQLNRLEEALQYYDFAMNKANTLKNLNRLEDALLYYDYAIQKKPKVSDKLNLKSDYFTTEYHSNI</sequence>
<dbReference type="SMART" id="SM00028">
    <property type="entry name" value="TPR"/>
    <property type="match status" value="2"/>
</dbReference>
<dbReference type="InterPro" id="IPR051685">
    <property type="entry name" value="Ycf3/AcsC/BcsC/TPR_MFPF"/>
</dbReference>
<comment type="caution">
    <text evidence="3">The sequence shown here is derived from an EMBL/GenBank/DDBJ whole genome shotgun (WGS) entry which is preliminary data.</text>
</comment>
<protein>
    <submittedName>
        <fullName evidence="3">Uncharacterized protein</fullName>
    </submittedName>
</protein>
<organism evidence="3 4">
    <name type="scientific">Paramecium sonneborni</name>
    <dbReference type="NCBI Taxonomy" id="65129"/>
    <lineage>
        <taxon>Eukaryota</taxon>
        <taxon>Sar</taxon>
        <taxon>Alveolata</taxon>
        <taxon>Ciliophora</taxon>
        <taxon>Intramacronucleata</taxon>
        <taxon>Oligohymenophorea</taxon>
        <taxon>Peniculida</taxon>
        <taxon>Parameciidae</taxon>
        <taxon>Paramecium</taxon>
    </lineage>
</organism>
<dbReference type="OrthoDB" id="10043504at2759"/>
<proteinExistence type="predicted"/>
<dbReference type="Pfam" id="PF13432">
    <property type="entry name" value="TPR_16"/>
    <property type="match status" value="1"/>
</dbReference>